<keyword evidence="5" id="KW-0963">Cytoplasm</keyword>
<dbReference type="EC" id="2.7.1.24" evidence="5 6"/>
<keyword evidence="4 5" id="KW-0173">Coenzyme A biosynthesis</keyword>
<comment type="pathway">
    <text evidence="5">Cofactor biosynthesis; coenzyme A biosynthesis; CoA from (R)-pantothenate: step 5/5.</text>
</comment>
<comment type="similarity">
    <text evidence="1 5">Belongs to the CoaE family.</text>
</comment>
<dbReference type="InterPro" id="IPR001977">
    <property type="entry name" value="Depp_CoAkinase"/>
</dbReference>
<keyword evidence="2 5" id="KW-0547">Nucleotide-binding</keyword>
<dbReference type="PROSITE" id="PS51219">
    <property type="entry name" value="DPCK"/>
    <property type="match status" value="1"/>
</dbReference>
<comment type="function">
    <text evidence="5">Catalyzes the phosphorylation of the 3'-hydroxyl group of dephosphocoenzyme A to form coenzyme A.</text>
</comment>
<evidence type="ECO:0000313" key="9">
    <source>
        <dbReference type="Proteomes" id="UP000053096"/>
    </source>
</evidence>
<dbReference type="UniPathway" id="UPA00241">
    <property type="reaction ID" value="UER00356"/>
</dbReference>
<dbReference type="RefSeq" id="WP_043209984.1">
    <property type="nucleotide sequence ID" value="NZ_CAJGUP010000134.1"/>
</dbReference>
<dbReference type="GO" id="GO:0004140">
    <property type="term" value="F:dephospho-CoA kinase activity"/>
    <property type="evidence" value="ECO:0007669"/>
    <property type="project" value="UniProtKB-UniRule"/>
</dbReference>
<dbReference type="PANTHER" id="PTHR10695:SF46">
    <property type="entry name" value="BIFUNCTIONAL COENZYME A SYNTHASE-RELATED"/>
    <property type="match status" value="1"/>
</dbReference>
<evidence type="ECO:0000256" key="1">
    <source>
        <dbReference type="ARBA" id="ARBA00009018"/>
    </source>
</evidence>
<dbReference type="KEGG" id="bpdz:BBN53_02265"/>
<dbReference type="PANTHER" id="PTHR10695">
    <property type="entry name" value="DEPHOSPHO-COA KINASE-RELATED"/>
    <property type="match status" value="1"/>
</dbReference>
<dbReference type="OrthoDB" id="9812943at2"/>
<dbReference type="CDD" id="cd02022">
    <property type="entry name" value="DPCK"/>
    <property type="match status" value="1"/>
</dbReference>
<evidence type="ECO:0000256" key="6">
    <source>
        <dbReference type="NCBIfam" id="TIGR00152"/>
    </source>
</evidence>
<dbReference type="InterPro" id="IPR027417">
    <property type="entry name" value="P-loop_NTPase"/>
</dbReference>
<reference evidence="7 10" key="2">
    <citation type="submission" date="2016-07" db="EMBL/GenBank/DDBJ databases">
        <title>Complete genome sequences of Bordetella pseudohinzii.</title>
        <authorList>
            <person name="Spilker T."/>
            <person name="Darrah R."/>
            <person name="LiPuma J.J."/>
        </authorList>
    </citation>
    <scope>NUCLEOTIDE SEQUENCE [LARGE SCALE GENOMIC DNA]</scope>
    <source>
        <strain evidence="7 10">HI4681</strain>
    </source>
</reference>
<dbReference type="Gene3D" id="3.40.50.300">
    <property type="entry name" value="P-loop containing nucleotide triphosphate hydrolases"/>
    <property type="match status" value="1"/>
</dbReference>
<comment type="subcellular location">
    <subcellularLocation>
        <location evidence="5">Cytoplasm</location>
    </subcellularLocation>
</comment>
<sequence length="213" mass="22862">MLKIGLTGGIGSGKTRVADMLGQWGACVIDTDAIAHALTQPGGLAMPAIIEAFGAPAARADGAMDRDWMRALVFREPEARARLEAILHPLIGRQTRAAADRAQGSYVVFVVPLLVESGRWRQQVDRICVVDCDPETQIARVQARSGLTESDIRRIMAAQAARTTRLEAADDVIVNDGATTPEALLARTRSLHERYLALAYAQDRPGNPAAGNP</sequence>
<evidence type="ECO:0000256" key="3">
    <source>
        <dbReference type="ARBA" id="ARBA00022840"/>
    </source>
</evidence>
<dbReference type="GO" id="GO:0005737">
    <property type="term" value="C:cytoplasm"/>
    <property type="evidence" value="ECO:0007669"/>
    <property type="project" value="UniProtKB-SubCell"/>
</dbReference>
<dbReference type="HAMAP" id="MF_00376">
    <property type="entry name" value="Dephospho_CoA_kinase"/>
    <property type="match status" value="1"/>
</dbReference>
<protein>
    <recommendedName>
        <fullName evidence="5 6">Dephospho-CoA kinase</fullName>
        <ecNumber evidence="5 6">2.7.1.24</ecNumber>
    </recommendedName>
    <alternativeName>
        <fullName evidence="5">Dephosphocoenzyme A kinase</fullName>
    </alternativeName>
</protein>
<evidence type="ECO:0000256" key="5">
    <source>
        <dbReference type="HAMAP-Rule" id="MF_00376"/>
    </source>
</evidence>
<accession>A0A0M7I1P6</accession>
<dbReference type="Pfam" id="PF01121">
    <property type="entry name" value="CoaE"/>
    <property type="match status" value="1"/>
</dbReference>
<dbReference type="Proteomes" id="UP000053096">
    <property type="component" value="Unassembled WGS sequence"/>
</dbReference>
<dbReference type="GO" id="GO:0015937">
    <property type="term" value="P:coenzyme A biosynthetic process"/>
    <property type="evidence" value="ECO:0007669"/>
    <property type="project" value="UniProtKB-UniRule"/>
</dbReference>
<dbReference type="Proteomes" id="UP000092950">
    <property type="component" value="Chromosome"/>
</dbReference>
<name>A0A0J6BVN8_9BORD</name>
<comment type="catalytic activity">
    <reaction evidence="5">
        <text>3'-dephospho-CoA + ATP = ADP + CoA + H(+)</text>
        <dbReference type="Rhea" id="RHEA:18245"/>
        <dbReference type="ChEBI" id="CHEBI:15378"/>
        <dbReference type="ChEBI" id="CHEBI:30616"/>
        <dbReference type="ChEBI" id="CHEBI:57287"/>
        <dbReference type="ChEBI" id="CHEBI:57328"/>
        <dbReference type="ChEBI" id="CHEBI:456216"/>
        <dbReference type="EC" id="2.7.1.24"/>
    </reaction>
</comment>
<accession>A0A0J6BVN8</accession>
<evidence type="ECO:0000313" key="8">
    <source>
        <dbReference type="EMBL" id="CUJ16374.1"/>
    </source>
</evidence>
<dbReference type="GO" id="GO:0005524">
    <property type="term" value="F:ATP binding"/>
    <property type="evidence" value="ECO:0007669"/>
    <property type="project" value="UniProtKB-UniRule"/>
</dbReference>
<organism evidence="8 9">
    <name type="scientific">Bordetella pseudohinzii</name>
    <dbReference type="NCBI Taxonomy" id="1331258"/>
    <lineage>
        <taxon>Bacteria</taxon>
        <taxon>Pseudomonadati</taxon>
        <taxon>Pseudomonadota</taxon>
        <taxon>Betaproteobacteria</taxon>
        <taxon>Burkholderiales</taxon>
        <taxon>Alcaligenaceae</taxon>
        <taxon>Bordetella</taxon>
    </lineage>
</organism>
<keyword evidence="5 8" id="KW-0418">Kinase</keyword>
<dbReference type="SUPFAM" id="SSF52540">
    <property type="entry name" value="P-loop containing nucleoside triphosphate hydrolases"/>
    <property type="match status" value="1"/>
</dbReference>
<keyword evidence="5 8" id="KW-0808">Transferase</keyword>
<proteinExistence type="inferred from homology"/>
<dbReference type="EMBL" id="CP016440">
    <property type="protein sequence ID" value="ANY14818.1"/>
    <property type="molecule type" value="Genomic_DNA"/>
</dbReference>
<dbReference type="AlphaFoldDB" id="A0A0J6BVN8"/>
<gene>
    <name evidence="5 8" type="primary">coaE</name>
    <name evidence="7" type="ORF">BBN53_02265</name>
    <name evidence="8" type="ORF">ERS370011_04077</name>
</gene>
<feature type="binding site" evidence="5">
    <location>
        <begin position="11"/>
        <end position="16"/>
    </location>
    <ligand>
        <name>ATP</name>
        <dbReference type="ChEBI" id="CHEBI:30616"/>
    </ligand>
</feature>
<evidence type="ECO:0000256" key="4">
    <source>
        <dbReference type="ARBA" id="ARBA00022993"/>
    </source>
</evidence>
<dbReference type="EMBL" id="CYTV01000019">
    <property type="protein sequence ID" value="CUJ16374.1"/>
    <property type="molecule type" value="Genomic_DNA"/>
</dbReference>
<keyword evidence="3 5" id="KW-0067">ATP-binding</keyword>
<keyword evidence="10" id="KW-1185">Reference proteome</keyword>
<evidence type="ECO:0000256" key="2">
    <source>
        <dbReference type="ARBA" id="ARBA00022741"/>
    </source>
</evidence>
<evidence type="ECO:0000313" key="10">
    <source>
        <dbReference type="Proteomes" id="UP000092950"/>
    </source>
</evidence>
<evidence type="ECO:0000313" key="7">
    <source>
        <dbReference type="EMBL" id="ANY14818.1"/>
    </source>
</evidence>
<reference evidence="8 9" key="1">
    <citation type="submission" date="2015-09" db="EMBL/GenBank/DDBJ databases">
        <authorList>
            <person name="Jackson K.R."/>
            <person name="Lunt B.L."/>
            <person name="Fisher J.N.B."/>
            <person name="Gardner A.V."/>
            <person name="Bailey M.E."/>
            <person name="Deus L.M."/>
            <person name="Earl A.S."/>
            <person name="Gibby P.D."/>
            <person name="Hartmann K.A."/>
            <person name="Liu J.E."/>
            <person name="Manci A.M."/>
            <person name="Nielsen D.A."/>
            <person name="Solomon M.B."/>
            <person name="Breakwell D.P."/>
            <person name="Burnett S.H."/>
            <person name="Grose J.H."/>
        </authorList>
    </citation>
    <scope>NUCLEOTIDE SEQUENCE [LARGE SCALE GENOMIC DNA]</scope>
    <source>
        <strain evidence="8 9">2789STDY5608636</strain>
    </source>
</reference>
<dbReference type="NCBIfam" id="TIGR00152">
    <property type="entry name" value="dephospho-CoA kinase"/>
    <property type="match status" value="1"/>
</dbReference>